<evidence type="ECO:0000313" key="2">
    <source>
        <dbReference type="EMBL" id="GAM15085.1"/>
    </source>
</evidence>
<dbReference type="STRING" id="1321606.SAMD00020551_3241"/>
<feature type="coiled-coil region" evidence="1">
    <location>
        <begin position="23"/>
        <end position="78"/>
    </location>
</feature>
<dbReference type="Proteomes" id="UP000031014">
    <property type="component" value="Unassembled WGS sequence"/>
</dbReference>
<protein>
    <recommendedName>
        <fullName evidence="4">Chromosome partition protein smc</fullName>
    </recommendedName>
</protein>
<dbReference type="Gene3D" id="6.10.250.2540">
    <property type="match status" value="1"/>
</dbReference>
<evidence type="ECO:0000313" key="3">
    <source>
        <dbReference type="Proteomes" id="UP000031014"/>
    </source>
</evidence>
<evidence type="ECO:0008006" key="4">
    <source>
        <dbReference type="Google" id="ProtNLM"/>
    </source>
</evidence>
<keyword evidence="3" id="KW-1185">Reference proteome</keyword>
<keyword evidence="1" id="KW-0175">Coiled coil</keyword>
<comment type="caution">
    <text evidence="2">The sequence shown here is derived from an EMBL/GenBank/DDBJ whole genome shotgun (WGS) entry which is preliminary data.</text>
</comment>
<dbReference type="AlphaFoldDB" id="A0A0A8X533"/>
<dbReference type="SUPFAM" id="SSF57997">
    <property type="entry name" value="Tropomyosin"/>
    <property type="match status" value="1"/>
</dbReference>
<reference evidence="2 3" key="1">
    <citation type="submission" date="2013-06" db="EMBL/GenBank/DDBJ databases">
        <title>Whole genome shotgun sequence of Bacillus selenatarsenatis SF-1.</title>
        <authorList>
            <person name="Kuroda M."/>
            <person name="Sei K."/>
            <person name="Yamashita M."/>
            <person name="Ike M."/>
        </authorList>
    </citation>
    <scope>NUCLEOTIDE SEQUENCE [LARGE SCALE GENOMIC DNA]</scope>
    <source>
        <strain evidence="2 3">SF-1</strain>
    </source>
</reference>
<dbReference type="Gene3D" id="1.20.5.110">
    <property type="match status" value="1"/>
</dbReference>
<sequence>MQYDYCGDLFYRTGYNKFKEKKVNKMEKILNKILDRLDSMDKRFDSVDARFDSVDARFDSVDKRFDSMENRLDNLEKGHQAIHSEQSELTNGQQTILSEQSEMRREMEFYYGTLMKKLDETKSELSSEIKHVSNVQKQHQDVLEILNEKQQ</sequence>
<organism evidence="2 3">
    <name type="scientific">Mesobacillus selenatarsenatis (strain DSM 18680 / JCM 14380 / FERM P-15431 / SF-1)</name>
    <dbReference type="NCBI Taxonomy" id="1321606"/>
    <lineage>
        <taxon>Bacteria</taxon>
        <taxon>Bacillati</taxon>
        <taxon>Bacillota</taxon>
        <taxon>Bacilli</taxon>
        <taxon>Bacillales</taxon>
        <taxon>Bacillaceae</taxon>
        <taxon>Mesobacillus</taxon>
    </lineage>
</organism>
<dbReference type="EMBL" id="BASE01000073">
    <property type="protein sequence ID" value="GAM15085.1"/>
    <property type="molecule type" value="Genomic_DNA"/>
</dbReference>
<gene>
    <name evidence="2" type="ORF">SAMD00020551_3241</name>
</gene>
<proteinExistence type="predicted"/>
<evidence type="ECO:0000256" key="1">
    <source>
        <dbReference type="SAM" id="Coils"/>
    </source>
</evidence>
<name>A0A0A8X533_MESS1</name>
<accession>A0A0A8X533</accession>